<feature type="short sequence motif" description="GXSXG" evidence="4">
    <location>
        <begin position="50"/>
        <end position="54"/>
    </location>
</feature>
<evidence type="ECO:0000259" key="6">
    <source>
        <dbReference type="PROSITE" id="PS51635"/>
    </source>
</evidence>
<dbReference type="GO" id="GO:0016787">
    <property type="term" value="F:hydrolase activity"/>
    <property type="evidence" value="ECO:0007669"/>
    <property type="project" value="UniProtKB-UniRule"/>
</dbReference>
<evidence type="ECO:0000256" key="4">
    <source>
        <dbReference type="PROSITE-ProRule" id="PRU01161"/>
    </source>
</evidence>
<reference evidence="7" key="1">
    <citation type="submission" date="2021-03" db="EMBL/GenBank/DDBJ databases">
        <title>Acanthopleuribacteraceae sp. M133.</title>
        <authorList>
            <person name="Wang G."/>
        </authorList>
    </citation>
    <scope>NUCLEOTIDE SEQUENCE</scope>
    <source>
        <strain evidence="7">M133</strain>
    </source>
</reference>
<dbReference type="PANTHER" id="PTHR14226:SF57">
    <property type="entry name" value="BLR7027 PROTEIN"/>
    <property type="match status" value="1"/>
</dbReference>
<evidence type="ECO:0000256" key="5">
    <source>
        <dbReference type="SAM" id="MobiDB-lite"/>
    </source>
</evidence>
<protein>
    <submittedName>
        <fullName evidence="7">Patatin-like phospholipase family protein</fullName>
    </submittedName>
</protein>
<proteinExistence type="predicted"/>
<dbReference type="KEGG" id="scor:J3U87_30635"/>
<evidence type="ECO:0000256" key="2">
    <source>
        <dbReference type="ARBA" id="ARBA00022963"/>
    </source>
</evidence>
<dbReference type="Proteomes" id="UP000663929">
    <property type="component" value="Chromosome"/>
</dbReference>
<dbReference type="Pfam" id="PF01734">
    <property type="entry name" value="Patatin"/>
    <property type="match status" value="1"/>
</dbReference>
<dbReference type="EMBL" id="CP071793">
    <property type="protein sequence ID" value="QTD49961.1"/>
    <property type="molecule type" value="Genomic_DNA"/>
</dbReference>
<comment type="caution">
    <text evidence="4">Lacks conserved residue(s) required for the propagation of feature annotation.</text>
</comment>
<feature type="active site" description="Nucleophile" evidence="4">
    <location>
        <position position="52"/>
    </location>
</feature>
<evidence type="ECO:0000256" key="3">
    <source>
        <dbReference type="ARBA" id="ARBA00023098"/>
    </source>
</evidence>
<dbReference type="SUPFAM" id="SSF52151">
    <property type="entry name" value="FabD/lysophospholipase-like"/>
    <property type="match status" value="1"/>
</dbReference>
<dbReference type="PANTHER" id="PTHR14226">
    <property type="entry name" value="NEUROPATHY TARGET ESTERASE/SWISS CHEESE D.MELANOGASTER"/>
    <property type="match status" value="1"/>
</dbReference>
<keyword evidence="1 4" id="KW-0378">Hydrolase</keyword>
<dbReference type="InterPro" id="IPR002641">
    <property type="entry name" value="PNPLA_dom"/>
</dbReference>
<dbReference type="PROSITE" id="PS51635">
    <property type="entry name" value="PNPLA"/>
    <property type="match status" value="1"/>
</dbReference>
<feature type="domain" description="PNPLA" evidence="6">
    <location>
        <begin position="14"/>
        <end position="233"/>
    </location>
</feature>
<evidence type="ECO:0000256" key="1">
    <source>
        <dbReference type="ARBA" id="ARBA00022801"/>
    </source>
</evidence>
<organism evidence="7 8">
    <name type="scientific">Sulfidibacter corallicola</name>
    <dbReference type="NCBI Taxonomy" id="2818388"/>
    <lineage>
        <taxon>Bacteria</taxon>
        <taxon>Pseudomonadati</taxon>
        <taxon>Acidobacteriota</taxon>
        <taxon>Holophagae</taxon>
        <taxon>Acanthopleuribacterales</taxon>
        <taxon>Acanthopleuribacteraceae</taxon>
        <taxon>Sulfidibacter</taxon>
    </lineage>
</organism>
<sequence>MGGIQEKRPKIGLAMAGGGPEGAVYEIGAIRALDDAIEGLDVNDLHVYVGVSAGAFVTSCLANNVTSAQLARAVVNIDPHDHLFDPSMFLTPALGLFVKSGMMLPRLMMESIRDYMLNKHEQGLVNSFTRLGRAIPVGLFDNEPLREYLERVFNKPGRTDDFRQLGKKLFVIATDLDTSHAVVFGRGEYAHIPISLAVQASTALPGLYPPVVIEDRSYVDGVLRRTLHASTILDENLDLALCVNPIVPVDTSRSVEEGYMRRGKLTDRGMPTVLSQTFRTLIHSRMRVGFRRYDNQYKGTDLVLIEPEPHDYRMFFTNIFSFSKRKAVAEHAYRSIMRHLASRLEELDPVFEKHGMRLRHDVIFREDPDIWKSVDATPYRKKGPVTSNLSDALERLEAVLEKRKEKGNDHEPEPEPQEVG</sequence>
<dbReference type="RefSeq" id="WP_237379592.1">
    <property type="nucleotide sequence ID" value="NZ_CP071793.1"/>
</dbReference>
<gene>
    <name evidence="7" type="ORF">J3U87_30635</name>
</gene>
<dbReference type="InterPro" id="IPR016035">
    <property type="entry name" value="Acyl_Trfase/lysoPLipase"/>
</dbReference>
<name>A0A8A4TM67_SULCO</name>
<feature type="compositionally biased region" description="Basic and acidic residues" evidence="5">
    <location>
        <begin position="401"/>
        <end position="413"/>
    </location>
</feature>
<dbReference type="GO" id="GO:0016042">
    <property type="term" value="P:lipid catabolic process"/>
    <property type="evidence" value="ECO:0007669"/>
    <property type="project" value="UniProtKB-UniRule"/>
</dbReference>
<dbReference type="AlphaFoldDB" id="A0A8A4TM67"/>
<keyword evidence="3 4" id="KW-0443">Lipid metabolism</keyword>
<feature type="active site" description="Proton acceptor" evidence="4">
    <location>
        <position position="220"/>
    </location>
</feature>
<keyword evidence="2 4" id="KW-0442">Lipid degradation</keyword>
<accession>A0A8A4TM67</accession>
<dbReference type="InterPro" id="IPR050301">
    <property type="entry name" value="NTE"/>
</dbReference>
<feature type="region of interest" description="Disordered" evidence="5">
    <location>
        <begin position="401"/>
        <end position="420"/>
    </location>
</feature>
<evidence type="ECO:0000313" key="7">
    <source>
        <dbReference type="EMBL" id="QTD49961.1"/>
    </source>
</evidence>
<keyword evidence="8" id="KW-1185">Reference proteome</keyword>
<dbReference type="Gene3D" id="3.40.1090.10">
    <property type="entry name" value="Cytosolic phospholipase A2 catalytic domain"/>
    <property type="match status" value="2"/>
</dbReference>
<evidence type="ECO:0000313" key="8">
    <source>
        <dbReference type="Proteomes" id="UP000663929"/>
    </source>
</evidence>